<dbReference type="PANTHER" id="PTHR30055:SF200">
    <property type="entry name" value="HTH-TYPE TRANSCRIPTIONAL REPRESSOR BDCR"/>
    <property type="match status" value="1"/>
</dbReference>
<dbReference type="Proteomes" id="UP001293718">
    <property type="component" value="Unassembled WGS sequence"/>
</dbReference>
<dbReference type="RefSeq" id="WP_066336188.1">
    <property type="nucleotide sequence ID" value="NZ_JAXOJX010000007.1"/>
</dbReference>
<dbReference type="InterPro" id="IPR009057">
    <property type="entry name" value="Homeodomain-like_sf"/>
</dbReference>
<dbReference type="Gene3D" id="1.10.357.10">
    <property type="entry name" value="Tetracycline Repressor, domain 2"/>
    <property type="match status" value="1"/>
</dbReference>
<evidence type="ECO:0000313" key="5">
    <source>
        <dbReference type="Proteomes" id="UP001293718"/>
    </source>
</evidence>
<gene>
    <name evidence="4" type="ORF">SM757_06805</name>
</gene>
<evidence type="ECO:0000259" key="3">
    <source>
        <dbReference type="PROSITE" id="PS50977"/>
    </source>
</evidence>
<organism evidence="4 5">
    <name type="scientific">Azohydromonas lata</name>
    <dbReference type="NCBI Taxonomy" id="45677"/>
    <lineage>
        <taxon>Bacteria</taxon>
        <taxon>Pseudomonadati</taxon>
        <taxon>Pseudomonadota</taxon>
        <taxon>Betaproteobacteria</taxon>
        <taxon>Burkholderiales</taxon>
        <taxon>Sphaerotilaceae</taxon>
        <taxon>Azohydromonas</taxon>
    </lineage>
</organism>
<dbReference type="Pfam" id="PF00440">
    <property type="entry name" value="TetR_N"/>
    <property type="match status" value="1"/>
</dbReference>
<dbReference type="InterPro" id="IPR001647">
    <property type="entry name" value="HTH_TetR"/>
</dbReference>
<dbReference type="EMBL" id="JAXOJX010000007">
    <property type="protein sequence ID" value="MDZ5456279.1"/>
    <property type="molecule type" value="Genomic_DNA"/>
</dbReference>
<dbReference type="SUPFAM" id="SSF48498">
    <property type="entry name" value="Tetracyclin repressor-like, C-terminal domain"/>
    <property type="match status" value="1"/>
</dbReference>
<dbReference type="InterPro" id="IPR050109">
    <property type="entry name" value="HTH-type_TetR-like_transc_reg"/>
</dbReference>
<sequence>MATKRNADPAPRSARERLLAAADELFYEGGIHTVGIDRVIERAGVAKASLYDCFGSKDELIRAYLQARHEVRKARITQRLERCDTPRQKLLGVFDALCEATAAPGFRGCAFTRVTAETQPSAGVKAVCDEARGWLRELFTSLAREAGVADAAGLARQLALLYDGALAASQVGTGAEAAETARGAAQVMLDAALAAGSST</sequence>
<comment type="caution">
    <text evidence="4">The sequence shown here is derived from an EMBL/GenBank/DDBJ whole genome shotgun (WGS) entry which is preliminary data.</text>
</comment>
<evidence type="ECO:0000256" key="1">
    <source>
        <dbReference type="ARBA" id="ARBA00023125"/>
    </source>
</evidence>
<accession>A0ABU5IBN8</accession>
<dbReference type="InterPro" id="IPR036271">
    <property type="entry name" value="Tet_transcr_reg_TetR-rel_C_sf"/>
</dbReference>
<name>A0ABU5IBN8_9BURK</name>
<evidence type="ECO:0000256" key="2">
    <source>
        <dbReference type="PROSITE-ProRule" id="PRU00335"/>
    </source>
</evidence>
<reference evidence="4 5" key="1">
    <citation type="submission" date="2023-11" db="EMBL/GenBank/DDBJ databases">
        <title>Draft genome of Azohydromonas lata strain H1 (DSM1123), a polyhydroxyalkanoate producer.</title>
        <authorList>
            <person name="Traversa D."/>
            <person name="D'Addabbo P."/>
            <person name="Pazzani C."/>
            <person name="Manzari C."/>
            <person name="Chiara M."/>
            <person name="Scrascia M."/>
        </authorList>
    </citation>
    <scope>NUCLEOTIDE SEQUENCE [LARGE SCALE GENOMIC DNA]</scope>
    <source>
        <strain evidence="4 5">H1</strain>
    </source>
</reference>
<feature type="domain" description="HTH tetR-type" evidence="3">
    <location>
        <begin position="12"/>
        <end position="72"/>
    </location>
</feature>
<proteinExistence type="predicted"/>
<dbReference type="PROSITE" id="PS50977">
    <property type="entry name" value="HTH_TETR_2"/>
    <property type="match status" value="1"/>
</dbReference>
<dbReference type="PANTHER" id="PTHR30055">
    <property type="entry name" value="HTH-TYPE TRANSCRIPTIONAL REGULATOR RUTR"/>
    <property type="match status" value="1"/>
</dbReference>
<feature type="DNA-binding region" description="H-T-H motif" evidence="2">
    <location>
        <begin position="35"/>
        <end position="54"/>
    </location>
</feature>
<dbReference type="PRINTS" id="PR00455">
    <property type="entry name" value="HTHTETR"/>
</dbReference>
<evidence type="ECO:0000313" key="4">
    <source>
        <dbReference type="EMBL" id="MDZ5456279.1"/>
    </source>
</evidence>
<protein>
    <submittedName>
        <fullName evidence="4">TetR/AcrR family transcriptional regulator</fullName>
    </submittedName>
</protein>
<keyword evidence="1 2" id="KW-0238">DNA-binding</keyword>
<dbReference type="SUPFAM" id="SSF46689">
    <property type="entry name" value="Homeodomain-like"/>
    <property type="match status" value="1"/>
</dbReference>
<keyword evidence="5" id="KW-1185">Reference proteome</keyword>